<reference evidence="1 2" key="1">
    <citation type="submission" date="2024-03" db="EMBL/GenBank/DDBJ databases">
        <title>Draft genome sequence of Klenkia sp. LSe6-5.</title>
        <authorList>
            <person name="Duangmal K."/>
            <person name="Chantavorakit T."/>
        </authorList>
    </citation>
    <scope>NUCLEOTIDE SEQUENCE [LARGE SCALE GENOMIC DNA]</scope>
    <source>
        <strain evidence="1 2">LSe6-5</strain>
    </source>
</reference>
<name>A0ABU8DVC5_9ACTN</name>
<evidence type="ECO:0008006" key="3">
    <source>
        <dbReference type="Google" id="ProtNLM"/>
    </source>
</evidence>
<protein>
    <recommendedName>
        <fullName evidence="3">Secreted protein</fullName>
    </recommendedName>
</protein>
<organism evidence="1 2">
    <name type="scientific">Klenkia sesuvii</name>
    <dbReference type="NCBI Taxonomy" id="3103137"/>
    <lineage>
        <taxon>Bacteria</taxon>
        <taxon>Bacillati</taxon>
        <taxon>Actinomycetota</taxon>
        <taxon>Actinomycetes</taxon>
        <taxon>Geodermatophilales</taxon>
        <taxon>Geodermatophilaceae</taxon>
        <taxon>Klenkia</taxon>
    </lineage>
</organism>
<dbReference type="RefSeq" id="WP_336404748.1">
    <property type="nucleotide sequence ID" value="NZ_JBAPLU010000012.1"/>
</dbReference>
<accession>A0ABU8DVC5</accession>
<dbReference type="EMBL" id="JBAPLU010000012">
    <property type="protein sequence ID" value="MEI4272618.1"/>
    <property type="molecule type" value="Genomic_DNA"/>
</dbReference>
<sequence>MWLFLTRRLRMWLLLSVGAPLLAKLLQRVGSSLERRTGPTTLSRALCKGGEFIDSRRRGARRDARRGGRR</sequence>
<evidence type="ECO:0000313" key="2">
    <source>
        <dbReference type="Proteomes" id="UP001361570"/>
    </source>
</evidence>
<keyword evidence="2" id="KW-1185">Reference proteome</keyword>
<comment type="caution">
    <text evidence="1">The sequence shown here is derived from an EMBL/GenBank/DDBJ whole genome shotgun (WGS) entry which is preliminary data.</text>
</comment>
<evidence type="ECO:0000313" key="1">
    <source>
        <dbReference type="EMBL" id="MEI4272618.1"/>
    </source>
</evidence>
<dbReference type="Proteomes" id="UP001361570">
    <property type="component" value="Unassembled WGS sequence"/>
</dbReference>
<proteinExistence type="predicted"/>
<gene>
    <name evidence="1" type="ORF">TEK04_12880</name>
</gene>